<keyword evidence="3" id="KW-1185">Reference proteome</keyword>
<evidence type="ECO:0000256" key="1">
    <source>
        <dbReference type="SAM" id="Phobius"/>
    </source>
</evidence>
<feature type="transmembrane region" description="Helical" evidence="1">
    <location>
        <begin position="191"/>
        <end position="209"/>
    </location>
</feature>
<evidence type="ECO:0000313" key="2">
    <source>
        <dbReference type="EMBL" id="SDY05344.1"/>
    </source>
</evidence>
<dbReference type="EMBL" id="FNNJ01000016">
    <property type="protein sequence ID" value="SDY05344.1"/>
    <property type="molecule type" value="Genomic_DNA"/>
</dbReference>
<keyword evidence="1" id="KW-0812">Transmembrane</keyword>
<feature type="transmembrane region" description="Helical" evidence="1">
    <location>
        <begin position="73"/>
        <end position="94"/>
    </location>
</feature>
<name>A0A1H3GS89_9FLAO</name>
<accession>A0A1H3GS89</accession>
<dbReference type="Proteomes" id="UP000199595">
    <property type="component" value="Unassembled WGS sequence"/>
</dbReference>
<keyword evidence="1" id="KW-0472">Membrane</keyword>
<dbReference type="OrthoDB" id="1449204at2"/>
<protein>
    <submittedName>
        <fullName evidence="2">Uncharacterized protein</fullName>
    </submittedName>
</protein>
<sequence>MTDKEINEFIKNSTIEDLKDYFNKLIERLNESSKRNDKLSLLMGILIVSYFIIDKNSVSNINLGIISINDMSIAKILIPLIFAFVLLIFATLNAHRAKITKNIKIIGQSLYNLKEDPLADSYYPNSFLRLIMPFSYLEELNSKYMKNGKFGCLTLFMTIPLYPIIALPFIFEFIALRKMILNDWSNGVFEKIITILTIWIILISIVYYIKLLSTSINENK</sequence>
<feature type="transmembrane region" description="Helical" evidence="1">
    <location>
        <begin position="38"/>
        <end position="53"/>
    </location>
</feature>
<evidence type="ECO:0000313" key="3">
    <source>
        <dbReference type="Proteomes" id="UP000199595"/>
    </source>
</evidence>
<proteinExistence type="predicted"/>
<reference evidence="2 3" key="1">
    <citation type="submission" date="2016-10" db="EMBL/GenBank/DDBJ databases">
        <authorList>
            <person name="de Groot N.N."/>
        </authorList>
    </citation>
    <scope>NUCLEOTIDE SEQUENCE [LARGE SCALE GENOMIC DNA]</scope>
    <source>
        <strain evidence="2 3">DSM 24956</strain>
    </source>
</reference>
<dbReference type="AlphaFoldDB" id="A0A1H3GS89"/>
<feature type="transmembrane region" description="Helical" evidence="1">
    <location>
        <begin position="150"/>
        <end position="171"/>
    </location>
</feature>
<gene>
    <name evidence="2" type="ORF">SAMN05444411_1161</name>
</gene>
<organism evidence="2 3">
    <name type="scientific">Lutibacter oricola</name>
    <dbReference type="NCBI Taxonomy" id="762486"/>
    <lineage>
        <taxon>Bacteria</taxon>
        <taxon>Pseudomonadati</taxon>
        <taxon>Bacteroidota</taxon>
        <taxon>Flavobacteriia</taxon>
        <taxon>Flavobacteriales</taxon>
        <taxon>Flavobacteriaceae</taxon>
        <taxon>Lutibacter</taxon>
    </lineage>
</organism>
<keyword evidence="1" id="KW-1133">Transmembrane helix</keyword>
<dbReference type="RefSeq" id="WP_090126408.1">
    <property type="nucleotide sequence ID" value="NZ_FNNJ01000016.1"/>
</dbReference>